<feature type="transmembrane region" description="Helical" evidence="7">
    <location>
        <begin position="209"/>
        <end position="226"/>
    </location>
</feature>
<feature type="transmembrane region" description="Helical" evidence="7">
    <location>
        <begin position="304"/>
        <end position="324"/>
    </location>
</feature>
<protein>
    <submittedName>
        <fullName evidence="8">Chromate efflux transporter</fullName>
    </submittedName>
</protein>
<feature type="transmembrane region" description="Helical" evidence="7">
    <location>
        <begin position="148"/>
        <end position="166"/>
    </location>
</feature>
<dbReference type="EMBL" id="JACYTP010000001">
    <property type="protein sequence ID" value="MBD8511213.1"/>
    <property type="molecule type" value="Genomic_DNA"/>
</dbReference>
<keyword evidence="9" id="KW-1185">Reference proteome</keyword>
<keyword evidence="4 7" id="KW-0812">Transmembrane</keyword>
<feature type="transmembrane region" description="Helical" evidence="7">
    <location>
        <begin position="85"/>
        <end position="108"/>
    </location>
</feature>
<evidence type="ECO:0000256" key="7">
    <source>
        <dbReference type="SAM" id="Phobius"/>
    </source>
</evidence>
<dbReference type="Proteomes" id="UP000649768">
    <property type="component" value="Unassembled WGS sequence"/>
</dbReference>
<dbReference type="NCBIfam" id="TIGR00937">
    <property type="entry name" value="2A51"/>
    <property type="match status" value="1"/>
</dbReference>
<proteinExistence type="inferred from homology"/>
<keyword evidence="6 7" id="KW-0472">Membrane</keyword>
<keyword evidence="3" id="KW-1003">Cell membrane</keyword>
<dbReference type="RefSeq" id="WP_192013770.1">
    <property type="nucleotide sequence ID" value="NZ_JACYTP010000001.1"/>
</dbReference>
<dbReference type="PIRSF" id="PIRSF004810">
    <property type="entry name" value="ChrA"/>
    <property type="match status" value="1"/>
</dbReference>
<keyword evidence="5 7" id="KW-1133">Transmembrane helix</keyword>
<evidence type="ECO:0000256" key="1">
    <source>
        <dbReference type="ARBA" id="ARBA00004651"/>
    </source>
</evidence>
<evidence type="ECO:0000256" key="2">
    <source>
        <dbReference type="ARBA" id="ARBA00005262"/>
    </source>
</evidence>
<feature type="transmembrane region" description="Helical" evidence="7">
    <location>
        <begin position="238"/>
        <end position="256"/>
    </location>
</feature>
<dbReference type="InterPro" id="IPR003370">
    <property type="entry name" value="Chromate_transpt"/>
</dbReference>
<reference evidence="8 9" key="1">
    <citation type="submission" date="2020-09" db="EMBL/GenBank/DDBJ databases">
        <title>Photobacterium sp. CAU 1568 isolated from sand of Sido Beach.</title>
        <authorList>
            <person name="Kim W."/>
        </authorList>
    </citation>
    <scope>NUCLEOTIDE SEQUENCE [LARGE SCALE GENOMIC DNA]</scope>
    <source>
        <strain evidence="8 9">CAU 1568</strain>
    </source>
</reference>
<evidence type="ECO:0000256" key="5">
    <source>
        <dbReference type="ARBA" id="ARBA00022989"/>
    </source>
</evidence>
<comment type="similarity">
    <text evidence="2">Belongs to the chromate ion transporter (CHR) (TC 2.A.51) family.</text>
</comment>
<feature type="transmembrane region" description="Helical" evidence="7">
    <location>
        <begin position="17"/>
        <end position="42"/>
    </location>
</feature>
<gene>
    <name evidence="8" type="primary">chrA</name>
    <name evidence="8" type="ORF">IFO68_00680</name>
</gene>
<feature type="transmembrane region" description="Helical" evidence="7">
    <location>
        <begin position="120"/>
        <end position="141"/>
    </location>
</feature>
<organism evidence="8 9">
    <name type="scientific">Photobacterium arenosum</name>
    <dbReference type="NCBI Taxonomy" id="2774143"/>
    <lineage>
        <taxon>Bacteria</taxon>
        <taxon>Pseudomonadati</taxon>
        <taxon>Pseudomonadota</taxon>
        <taxon>Gammaproteobacteria</taxon>
        <taxon>Vibrionales</taxon>
        <taxon>Vibrionaceae</taxon>
        <taxon>Photobacterium</taxon>
    </lineage>
</organism>
<evidence type="ECO:0000256" key="3">
    <source>
        <dbReference type="ARBA" id="ARBA00022475"/>
    </source>
</evidence>
<sequence length="398" mass="43077">MIQDSFKRRLVSSLEPVLQVFCSFLILGLGSFGGPVAHIGYFQRSFVQKKQWLSDSEFSQATALCQFLPGPASSQLGMFIGYRKAGYVGALAAFIGFTLPSAALLTVLAVLENRDYQPEWVYQVIQAAKLLAVVVVADALFSMIKKSLTDKLTVCIAVLAAISVFFTNGLSGQLLPILLAAATGFLLSLMQKEPTDKTMPRSSPGKPNFVILAVFLVLLLGLPYLAVLSKEWAVFNNFYQAGSFVFGGGHVVLPLLEPLVQQWIDANTFLSAYASAQLVPGPMFTMASYLGVATLPETPVWGSVLATLAIFLPGSLLLFAFLPAWQSLLQHPRLRLSVKTITASVVGLLAAAWVDPVITSSITSGWDILVIVIGFGLLKRQLPVWCLAMIFIGYSFVI</sequence>
<comment type="subcellular location">
    <subcellularLocation>
        <location evidence="1">Cell membrane</location>
        <topology evidence="1">Multi-pass membrane protein</topology>
    </subcellularLocation>
</comment>
<comment type="caution">
    <text evidence="8">The sequence shown here is derived from an EMBL/GenBank/DDBJ whole genome shotgun (WGS) entry which is preliminary data.</text>
</comment>
<evidence type="ECO:0000313" key="8">
    <source>
        <dbReference type="EMBL" id="MBD8511213.1"/>
    </source>
</evidence>
<evidence type="ECO:0000256" key="4">
    <source>
        <dbReference type="ARBA" id="ARBA00022692"/>
    </source>
</evidence>
<evidence type="ECO:0000313" key="9">
    <source>
        <dbReference type="Proteomes" id="UP000649768"/>
    </source>
</evidence>
<evidence type="ECO:0000256" key="6">
    <source>
        <dbReference type="ARBA" id="ARBA00023136"/>
    </source>
</evidence>
<dbReference type="PANTHER" id="PTHR33567:SF3">
    <property type="entry name" value="CHROMATE ION TRANSPORTER (EUROFUNG)"/>
    <property type="match status" value="1"/>
</dbReference>
<name>A0ABR9BF86_9GAMM</name>
<dbReference type="InterPro" id="IPR014047">
    <property type="entry name" value="Chr_Tranpt_l_chain"/>
</dbReference>
<feature type="transmembrane region" description="Helical" evidence="7">
    <location>
        <begin position="366"/>
        <end position="397"/>
    </location>
</feature>
<accession>A0ABR9BF86</accession>
<feature type="transmembrane region" description="Helical" evidence="7">
    <location>
        <begin position="268"/>
        <end position="292"/>
    </location>
</feature>
<dbReference type="Pfam" id="PF02417">
    <property type="entry name" value="Chromate_transp"/>
    <property type="match status" value="2"/>
</dbReference>
<dbReference type="PANTHER" id="PTHR33567">
    <property type="entry name" value="CHROMATE ION TRANSPORTER (EUROFUNG)"/>
    <property type="match status" value="1"/>
</dbReference>